<dbReference type="AlphaFoldDB" id="A0AAD4MIW7"/>
<keyword evidence="2" id="KW-0812">Transmembrane</keyword>
<gene>
    <name evidence="3" type="ORF">DdX_19808</name>
</gene>
<feature type="region of interest" description="Disordered" evidence="1">
    <location>
        <begin position="291"/>
        <end position="334"/>
    </location>
</feature>
<reference evidence="3" key="1">
    <citation type="submission" date="2022-01" db="EMBL/GenBank/DDBJ databases">
        <title>Genome Sequence Resource for Two Populations of Ditylenchus destructor, the Migratory Endoparasitic Phytonematode.</title>
        <authorList>
            <person name="Zhang H."/>
            <person name="Lin R."/>
            <person name="Xie B."/>
        </authorList>
    </citation>
    <scope>NUCLEOTIDE SEQUENCE</scope>
    <source>
        <strain evidence="3">BazhouSP</strain>
    </source>
</reference>
<protein>
    <submittedName>
        <fullName evidence="3">Uncharacterized protein</fullName>
    </submittedName>
</protein>
<evidence type="ECO:0000256" key="1">
    <source>
        <dbReference type="SAM" id="MobiDB-lite"/>
    </source>
</evidence>
<dbReference type="EMBL" id="JAKKPZ010000449">
    <property type="protein sequence ID" value="KAI1695013.1"/>
    <property type="molecule type" value="Genomic_DNA"/>
</dbReference>
<evidence type="ECO:0000256" key="2">
    <source>
        <dbReference type="SAM" id="Phobius"/>
    </source>
</evidence>
<accession>A0AAD4MIW7</accession>
<proteinExistence type="predicted"/>
<name>A0AAD4MIW7_9BILA</name>
<keyword evidence="2" id="KW-0472">Membrane</keyword>
<keyword evidence="4" id="KW-1185">Reference proteome</keyword>
<organism evidence="3 4">
    <name type="scientific">Ditylenchus destructor</name>
    <dbReference type="NCBI Taxonomy" id="166010"/>
    <lineage>
        <taxon>Eukaryota</taxon>
        <taxon>Metazoa</taxon>
        <taxon>Ecdysozoa</taxon>
        <taxon>Nematoda</taxon>
        <taxon>Chromadorea</taxon>
        <taxon>Rhabditida</taxon>
        <taxon>Tylenchina</taxon>
        <taxon>Tylenchomorpha</taxon>
        <taxon>Sphaerularioidea</taxon>
        <taxon>Anguinidae</taxon>
        <taxon>Anguininae</taxon>
        <taxon>Ditylenchus</taxon>
    </lineage>
</organism>
<sequence length="390" mass="44157">MGAKTSEETKIKCTEPEEIYSEEVKTNLEEHNLEATSQSGPTQVSSDKQKANVLCYSRSTDKDQQTIRILPKEVFTHKRASNLFGIGLTVAICAIYFAMKTAINMIKHIFSCRKSTVYGSFKSTAYKRNKASKKKKRKRQHLVKRNLLTQEQSDEEGNTLNKEAKLRSGLKTFKISITSAVGRMAYIAINANWTLSNFVPISHQCAKVVPINSMLYTQSNEPNCKTNIEGNSIVRSSNLNNIKRGELFATEPKVAVSSFHFSCIPSQSKLVRNGTPAEKFHQALTYPIQSSDYRNKKHKQAEKETHKTKEYHGSYKPYGTRSPRPDPSTRSKDFVSNRVKQLDNQWIHGGPMELEHYAEKRAIADTKKVRKSSHFCVRSVLNALLVKTVC</sequence>
<dbReference type="Proteomes" id="UP001201812">
    <property type="component" value="Unassembled WGS sequence"/>
</dbReference>
<evidence type="ECO:0000313" key="4">
    <source>
        <dbReference type="Proteomes" id="UP001201812"/>
    </source>
</evidence>
<feature type="transmembrane region" description="Helical" evidence="2">
    <location>
        <begin position="80"/>
        <end position="99"/>
    </location>
</feature>
<evidence type="ECO:0000313" key="3">
    <source>
        <dbReference type="EMBL" id="KAI1695013.1"/>
    </source>
</evidence>
<keyword evidence="2" id="KW-1133">Transmembrane helix</keyword>
<comment type="caution">
    <text evidence="3">The sequence shown here is derived from an EMBL/GenBank/DDBJ whole genome shotgun (WGS) entry which is preliminary data.</text>
</comment>
<feature type="compositionally biased region" description="Basic and acidic residues" evidence="1">
    <location>
        <begin position="323"/>
        <end position="334"/>
    </location>
</feature>
<feature type="compositionally biased region" description="Basic and acidic residues" evidence="1">
    <location>
        <begin position="301"/>
        <end position="313"/>
    </location>
</feature>